<dbReference type="EMBL" id="JBBJUP010000012">
    <property type="protein sequence ID" value="MEJ8280466.1"/>
    <property type="molecule type" value="Genomic_DNA"/>
</dbReference>
<protein>
    <submittedName>
        <fullName evidence="2">Helix-turn-helix domain-containing protein</fullName>
    </submittedName>
</protein>
<dbReference type="InterPro" id="IPR009061">
    <property type="entry name" value="DNA-bd_dom_put_sf"/>
</dbReference>
<dbReference type="Pfam" id="PF12728">
    <property type="entry name" value="HTH_17"/>
    <property type="match status" value="1"/>
</dbReference>
<evidence type="ECO:0000313" key="2">
    <source>
        <dbReference type="EMBL" id="MEJ8280466.1"/>
    </source>
</evidence>
<accession>A0ABU8T937</accession>
<dbReference type="Gene3D" id="1.10.10.10">
    <property type="entry name" value="Winged helix-like DNA-binding domain superfamily/Winged helix DNA-binding domain"/>
    <property type="match status" value="1"/>
</dbReference>
<keyword evidence="3" id="KW-1185">Reference proteome</keyword>
<dbReference type="InterPro" id="IPR010093">
    <property type="entry name" value="SinI_DNA-bd"/>
</dbReference>
<evidence type="ECO:0000259" key="1">
    <source>
        <dbReference type="Pfam" id="PF12728"/>
    </source>
</evidence>
<organism evidence="2 3">
    <name type="scientific">Pseudonocardia spirodelae</name>
    <dbReference type="NCBI Taxonomy" id="3133431"/>
    <lineage>
        <taxon>Bacteria</taxon>
        <taxon>Bacillati</taxon>
        <taxon>Actinomycetota</taxon>
        <taxon>Actinomycetes</taxon>
        <taxon>Pseudonocardiales</taxon>
        <taxon>Pseudonocardiaceae</taxon>
        <taxon>Pseudonocardia</taxon>
    </lineage>
</organism>
<name>A0ABU8T937_9PSEU</name>
<dbReference type="RefSeq" id="WP_340291623.1">
    <property type="nucleotide sequence ID" value="NZ_JBBJUP010000012.1"/>
</dbReference>
<reference evidence="2 3" key="1">
    <citation type="submission" date="2024-03" db="EMBL/GenBank/DDBJ databases">
        <title>Draft genome sequence of Pseudonocardia sp. DW16-2.</title>
        <authorList>
            <person name="Duangmal K."/>
        </authorList>
    </citation>
    <scope>NUCLEOTIDE SEQUENCE [LARGE SCALE GENOMIC DNA]</scope>
    <source>
        <strain evidence="2 3">DW16-2</strain>
    </source>
</reference>
<gene>
    <name evidence="2" type="ORF">WJX68_16100</name>
</gene>
<dbReference type="NCBIfam" id="TIGR01764">
    <property type="entry name" value="excise"/>
    <property type="match status" value="1"/>
</dbReference>
<dbReference type="SUPFAM" id="SSF46955">
    <property type="entry name" value="Putative DNA-binding domain"/>
    <property type="match status" value="1"/>
</dbReference>
<proteinExistence type="predicted"/>
<dbReference type="InterPro" id="IPR036388">
    <property type="entry name" value="WH-like_DNA-bd_sf"/>
</dbReference>
<dbReference type="Proteomes" id="UP001364211">
    <property type="component" value="Unassembled WGS sequence"/>
</dbReference>
<comment type="caution">
    <text evidence="2">The sequence shown here is derived from an EMBL/GenBank/DDBJ whole genome shotgun (WGS) entry which is preliminary data.</text>
</comment>
<evidence type="ECO:0000313" key="3">
    <source>
        <dbReference type="Proteomes" id="UP001364211"/>
    </source>
</evidence>
<dbReference type="InterPro" id="IPR041657">
    <property type="entry name" value="HTH_17"/>
</dbReference>
<sequence>MISADRLWTIRDVAQYLGVPVQTLYQWRSRGYGPKGVRIGRHVRYRSDDVRSWVADQVKASA</sequence>
<feature type="domain" description="Helix-turn-helix" evidence="1">
    <location>
        <begin position="9"/>
        <end position="57"/>
    </location>
</feature>